<dbReference type="Proteomes" id="UP000606786">
    <property type="component" value="Unassembled WGS sequence"/>
</dbReference>
<evidence type="ECO:0000313" key="2">
    <source>
        <dbReference type="Proteomes" id="UP000606786"/>
    </source>
</evidence>
<keyword evidence="2" id="KW-1185">Reference proteome</keyword>
<gene>
    <name evidence="1" type="ORF">CCAP1982_LOCUS10154</name>
</gene>
<organism evidence="1 2">
    <name type="scientific">Ceratitis capitata</name>
    <name type="common">Mediterranean fruit fly</name>
    <name type="synonym">Tephritis capitata</name>
    <dbReference type="NCBI Taxonomy" id="7213"/>
    <lineage>
        <taxon>Eukaryota</taxon>
        <taxon>Metazoa</taxon>
        <taxon>Ecdysozoa</taxon>
        <taxon>Arthropoda</taxon>
        <taxon>Hexapoda</taxon>
        <taxon>Insecta</taxon>
        <taxon>Pterygota</taxon>
        <taxon>Neoptera</taxon>
        <taxon>Endopterygota</taxon>
        <taxon>Diptera</taxon>
        <taxon>Brachycera</taxon>
        <taxon>Muscomorpha</taxon>
        <taxon>Tephritoidea</taxon>
        <taxon>Tephritidae</taxon>
        <taxon>Ceratitis</taxon>
        <taxon>Ceratitis</taxon>
    </lineage>
</organism>
<reference evidence="1" key="1">
    <citation type="submission" date="2020-11" db="EMBL/GenBank/DDBJ databases">
        <authorList>
            <person name="Whitehead M."/>
        </authorList>
    </citation>
    <scope>NUCLEOTIDE SEQUENCE</scope>
    <source>
        <strain evidence="1">EGII</strain>
    </source>
</reference>
<comment type="caution">
    <text evidence="1">The sequence shown here is derived from an EMBL/GenBank/DDBJ whole genome shotgun (WGS) entry which is preliminary data.</text>
</comment>
<dbReference type="Gene3D" id="3.30.200.20">
    <property type="entry name" value="Phosphorylase Kinase, domain 1"/>
    <property type="match status" value="1"/>
</dbReference>
<dbReference type="InterPro" id="IPR042521">
    <property type="entry name" value="DYRK"/>
</dbReference>
<dbReference type="OrthoDB" id="9332038at2759"/>
<name>A0A811UR62_CERCA</name>
<dbReference type="GO" id="GO:0004712">
    <property type="term" value="F:protein serine/threonine/tyrosine kinase activity"/>
    <property type="evidence" value="ECO:0007669"/>
    <property type="project" value="InterPro"/>
</dbReference>
<proteinExistence type="predicted"/>
<dbReference type="AlphaFoldDB" id="A0A811UR62"/>
<protein>
    <submittedName>
        <fullName evidence="1">(Mediterranean fruit fly) hypothetical protein</fullName>
    </submittedName>
</protein>
<dbReference type="EMBL" id="CAJHJT010000023">
    <property type="protein sequence ID" value="CAD7001662.1"/>
    <property type="molecule type" value="Genomic_DNA"/>
</dbReference>
<sequence length="98" mass="11285">MSGQQKCSLRAKPKPLVVSPQQVMILYMHKLTPYERTEILAYPQISLLEQMQRNVLGAYLHIPHDHVAYRYEMLKVIGKGSFGQVIKAYDHKTTNMSP</sequence>
<dbReference type="InterPro" id="IPR011009">
    <property type="entry name" value="Kinase-like_dom_sf"/>
</dbReference>
<accession>A0A811UR62</accession>
<evidence type="ECO:0000313" key="1">
    <source>
        <dbReference type="EMBL" id="CAD7001662.1"/>
    </source>
</evidence>
<dbReference type="Gene3D" id="3.30.10.30">
    <property type="entry name" value="DYRK"/>
    <property type="match status" value="1"/>
</dbReference>
<dbReference type="SUPFAM" id="SSF56112">
    <property type="entry name" value="Protein kinase-like (PK-like)"/>
    <property type="match status" value="1"/>
</dbReference>